<keyword evidence="2" id="KW-1185">Reference proteome</keyword>
<accession>A0A1M6WWL9</accession>
<dbReference type="Proteomes" id="UP000183997">
    <property type="component" value="Unassembled WGS sequence"/>
</dbReference>
<evidence type="ECO:0000313" key="1">
    <source>
        <dbReference type="EMBL" id="SHK98170.1"/>
    </source>
</evidence>
<dbReference type="EMBL" id="FRAR01000035">
    <property type="protein sequence ID" value="SHK98170.1"/>
    <property type="molecule type" value="Genomic_DNA"/>
</dbReference>
<dbReference type="STRING" id="1121421.SAMN02745123_03805"/>
<gene>
    <name evidence="1" type="ORF">SAMN02745123_03805</name>
</gene>
<name>A0A1M6WWL9_9FIRM</name>
<dbReference type="InterPro" id="IPR003749">
    <property type="entry name" value="ThiS/MoaD-like"/>
</dbReference>
<reference evidence="2" key="1">
    <citation type="submission" date="2016-11" db="EMBL/GenBank/DDBJ databases">
        <authorList>
            <person name="Varghese N."/>
            <person name="Submissions S."/>
        </authorList>
    </citation>
    <scope>NUCLEOTIDE SEQUENCE [LARGE SCALE GENOMIC DNA]</scope>
    <source>
        <strain evidence="2">DSM 10349</strain>
    </source>
</reference>
<sequence length="78" mass="8684">MSIELRVYTGLEKYTGTRYGELIKLELAEGTTIRELIEQYKIPEQEVFSSLVNGLHKSLDTVLQDGDRVALFPPVGGG</sequence>
<dbReference type="Gene3D" id="3.10.20.30">
    <property type="match status" value="1"/>
</dbReference>
<evidence type="ECO:0000313" key="2">
    <source>
        <dbReference type="Proteomes" id="UP000183997"/>
    </source>
</evidence>
<dbReference type="OrthoDB" id="9801945at2"/>
<dbReference type="InterPro" id="IPR012675">
    <property type="entry name" value="Beta-grasp_dom_sf"/>
</dbReference>
<protein>
    <submittedName>
        <fullName evidence="1">Molybdopterin converting factor, small subunit</fullName>
    </submittedName>
</protein>
<organism evidence="1 2">
    <name type="scientific">Desulforamulus aeronauticus DSM 10349</name>
    <dbReference type="NCBI Taxonomy" id="1121421"/>
    <lineage>
        <taxon>Bacteria</taxon>
        <taxon>Bacillati</taxon>
        <taxon>Bacillota</taxon>
        <taxon>Clostridia</taxon>
        <taxon>Eubacteriales</taxon>
        <taxon>Peptococcaceae</taxon>
        <taxon>Desulforamulus</taxon>
    </lineage>
</organism>
<dbReference type="AlphaFoldDB" id="A0A1M6WWL9"/>
<dbReference type="Pfam" id="PF02597">
    <property type="entry name" value="ThiS"/>
    <property type="match status" value="1"/>
</dbReference>
<dbReference type="SUPFAM" id="SSF54285">
    <property type="entry name" value="MoaD/ThiS"/>
    <property type="match status" value="1"/>
</dbReference>
<dbReference type="InterPro" id="IPR016155">
    <property type="entry name" value="Mopterin_synth/thiamin_S_b"/>
</dbReference>
<proteinExistence type="predicted"/>
<dbReference type="RefSeq" id="WP_072917494.1">
    <property type="nucleotide sequence ID" value="NZ_FRAR01000035.1"/>
</dbReference>